<dbReference type="Proteomes" id="UP000241808">
    <property type="component" value="Unassembled WGS sequence"/>
</dbReference>
<name>A0A2T4YWP9_9HYPH</name>
<dbReference type="AlphaFoldDB" id="A0A2T4YWP9"/>
<evidence type="ECO:0000256" key="1">
    <source>
        <dbReference type="ARBA" id="ARBA00022485"/>
    </source>
</evidence>
<evidence type="ECO:0000259" key="7">
    <source>
        <dbReference type="Pfam" id="PF03460"/>
    </source>
</evidence>
<keyword evidence="3" id="KW-0479">Metal-binding</keyword>
<dbReference type="InterPro" id="IPR012798">
    <property type="entry name" value="Cbl_synth_CobG-like"/>
</dbReference>
<keyword evidence="5" id="KW-0408">Iron</keyword>
<dbReference type="GO" id="GO:0051539">
    <property type="term" value="F:4 iron, 4 sulfur cluster binding"/>
    <property type="evidence" value="ECO:0007669"/>
    <property type="project" value="UniProtKB-KW"/>
</dbReference>
<evidence type="ECO:0000313" key="8">
    <source>
        <dbReference type="EMBL" id="PTM49087.1"/>
    </source>
</evidence>
<reference evidence="8 9" key="1">
    <citation type="submission" date="2018-04" db="EMBL/GenBank/DDBJ databases">
        <title>Genomic Encyclopedia of Archaeal and Bacterial Type Strains, Phase II (KMG-II): from individual species to whole genera.</title>
        <authorList>
            <person name="Goeker M."/>
        </authorList>
    </citation>
    <scope>NUCLEOTIDE SEQUENCE [LARGE SCALE GENOMIC DNA]</scope>
    <source>
        <strain evidence="8 9">DSM 25521</strain>
    </source>
</reference>
<proteinExistence type="predicted"/>
<dbReference type="InterPro" id="IPR045854">
    <property type="entry name" value="NO2/SO3_Rdtase_4Fe4S_sf"/>
</dbReference>
<evidence type="ECO:0000313" key="9">
    <source>
        <dbReference type="Proteomes" id="UP000241808"/>
    </source>
</evidence>
<dbReference type="GO" id="GO:0016491">
    <property type="term" value="F:oxidoreductase activity"/>
    <property type="evidence" value="ECO:0007669"/>
    <property type="project" value="UniProtKB-KW"/>
</dbReference>
<keyword evidence="9" id="KW-1185">Reference proteome</keyword>
<dbReference type="RefSeq" id="WP_108179543.1">
    <property type="nucleotide sequence ID" value="NZ_PZZL01000020.1"/>
</dbReference>
<keyword evidence="2" id="KW-0349">Heme</keyword>
<dbReference type="Gene3D" id="3.90.480.10">
    <property type="entry name" value="Sulfite Reductase Hemoprotein,Domain 2"/>
    <property type="match status" value="1"/>
</dbReference>
<comment type="caution">
    <text evidence="8">The sequence shown here is derived from an EMBL/GenBank/DDBJ whole genome shotgun (WGS) entry which is preliminary data.</text>
</comment>
<evidence type="ECO:0000256" key="4">
    <source>
        <dbReference type="ARBA" id="ARBA00023002"/>
    </source>
</evidence>
<protein>
    <submittedName>
        <fullName evidence="8">Precorrin-3B synthase</fullName>
    </submittedName>
</protein>
<dbReference type="InterPro" id="IPR036136">
    <property type="entry name" value="Nit/Sulf_reduc_fer-like_dom_sf"/>
</dbReference>
<sequence length="423" mass="42585">MNALYRRGACPGLSAPMMTGDGLLARLTPTGSTIGLDAFGGLCRAARTHGNGIIEITSRGSIQIRGLSAASAPMLAADVAALRIDGSEGIPVQVNPLSGLDDDDTFNAGALAAALRASFASASIASSLSAKVSVVVDGGGVLHFDDVAADVRLRAIDAQHGASLHVSLGGNASTSTPIGAVAPEGAVACVLRLLELLAAKAPNARMRDAVQGEGLSAFKSAVADLVIDRPPPAPRPAAEPIGVHALHMDEAAIGLGLPFGHSDSEMLLRLIEAARHAGANGLRTAPGRALLLLGLQPATAHAFVADALALGFIVDAVDPRRRVVACAGAPICASGQIPARAMAPAVMGAAGAASCKDVIHVSGCYKGCAHPAPAPVAIFGRDGKCDVVLDGVLSRSVTVEDLPDQLKILLASHVGSKAERDHG</sequence>
<dbReference type="NCBIfam" id="TIGR02435">
    <property type="entry name" value="CobG"/>
    <property type="match status" value="1"/>
</dbReference>
<dbReference type="SUPFAM" id="SSF55124">
    <property type="entry name" value="Nitrite/Sulfite reductase N-terminal domain-like"/>
    <property type="match status" value="2"/>
</dbReference>
<dbReference type="Pfam" id="PF03460">
    <property type="entry name" value="NIR_SIR_ferr"/>
    <property type="match status" value="1"/>
</dbReference>
<dbReference type="InterPro" id="IPR051329">
    <property type="entry name" value="NIR_SIR_4Fe-4S"/>
</dbReference>
<dbReference type="GO" id="GO:0046872">
    <property type="term" value="F:metal ion binding"/>
    <property type="evidence" value="ECO:0007669"/>
    <property type="project" value="UniProtKB-KW"/>
</dbReference>
<dbReference type="PANTHER" id="PTHR32439">
    <property type="entry name" value="FERREDOXIN--NITRITE REDUCTASE, CHLOROPLASTIC"/>
    <property type="match status" value="1"/>
</dbReference>
<dbReference type="OrthoDB" id="7459360at2"/>
<organism evidence="8 9">
    <name type="scientific">Phreatobacter oligotrophus</name>
    <dbReference type="NCBI Taxonomy" id="1122261"/>
    <lineage>
        <taxon>Bacteria</taxon>
        <taxon>Pseudomonadati</taxon>
        <taxon>Pseudomonadota</taxon>
        <taxon>Alphaproteobacteria</taxon>
        <taxon>Hyphomicrobiales</taxon>
        <taxon>Phreatobacteraceae</taxon>
        <taxon>Phreatobacter</taxon>
    </lineage>
</organism>
<dbReference type="SUPFAM" id="SSF56014">
    <property type="entry name" value="Nitrite and sulphite reductase 4Fe-4S domain-like"/>
    <property type="match status" value="2"/>
</dbReference>
<dbReference type="InterPro" id="IPR005117">
    <property type="entry name" value="NiRdtase/SiRdtase_haem-b_fer"/>
</dbReference>
<keyword evidence="6" id="KW-0411">Iron-sulfur</keyword>
<keyword evidence="1" id="KW-0004">4Fe-4S</keyword>
<evidence type="ECO:0000256" key="6">
    <source>
        <dbReference type="ARBA" id="ARBA00023014"/>
    </source>
</evidence>
<accession>A0A2T4YWP9</accession>
<feature type="domain" description="Nitrite/Sulfite reductase ferredoxin-like" evidence="7">
    <location>
        <begin position="18"/>
        <end position="81"/>
    </location>
</feature>
<gene>
    <name evidence="8" type="ORF">C8P69_1209</name>
</gene>
<dbReference type="Gene3D" id="3.30.413.10">
    <property type="entry name" value="Sulfite Reductase Hemoprotein, domain 1"/>
    <property type="match status" value="2"/>
</dbReference>
<evidence type="ECO:0000256" key="2">
    <source>
        <dbReference type="ARBA" id="ARBA00022617"/>
    </source>
</evidence>
<keyword evidence="4" id="KW-0560">Oxidoreductase</keyword>
<evidence type="ECO:0000256" key="3">
    <source>
        <dbReference type="ARBA" id="ARBA00022723"/>
    </source>
</evidence>
<dbReference type="EMBL" id="PZZL01000020">
    <property type="protein sequence ID" value="PTM49087.1"/>
    <property type="molecule type" value="Genomic_DNA"/>
</dbReference>
<evidence type="ECO:0000256" key="5">
    <source>
        <dbReference type="ARBA" id="ARBA00023004"/>
    </source>
</evidence>
<dbReference type="PANTHER" id="PTHR32439:SF9">
    <property type="entry name" value="BLR3264 PROTEIN"/>
    <property type="match status" value="1"/>
</dbReference>